<dbReference type="EMBL" id="FMYE01000077">
    <property type="protein sequence ID" value="SDB79419.1"/>
    <property type="molecule type" value="Genomic_DNA"/>
</dbReference>
<accession>A0A1G6GBY1</accession>
<organism evidence="1 2">
    <name type="scientific">Bacteroides ovatus</name>
    <dbReference type="NCBI Taxonomy" id="28116"/>
    <lineage>
        <taxon>Bacteria</taxon>
        <taxon>Pseudomonadati</taxon>
        <taxon>Bacteroidota</taxon>
        <taxon>Bacteroidia</taxon>
        <taxon>Bacteroidales</taxon>
        <taxon>Bacteroidaceae</taxon>
        <taxon>Bacteroides</taxon>
    </lineage>
</organism>
<reference evidence="1 2" key="1">
    <citation type="submission" date="2016-10" db="EMBL/GenBank/DDBJ databases">
        <authorList>
            <person name="de Groot N.N."/>
        </authorList>
    </citation>
    <scope>NUCLEOTIDE SEQUENCE [LARGE SCALE GENOMIC DNA]</scope>
    <source>
        <strain evidence="1 2">NLAE-zl-C500</strain>
    </source>
</reference>
<evidence type="ECO:0000313" key="1">
    <source>
        <dbReference type="EMBL" id="SDB79419.1"/>
    </source>
</evidence>
<protein>
    <submittedName>
        <fullName evidence="1">Uncharacterized protein</fullName>
    </submittedName>
</protein>
<sequence>MRPKHFYLFMLCCILTLLSGCKDDDDNPLRFYNSEYEVPMGGRRYLGLESGNGDYSLAVKDTRIASAGTETGWSGVPAGRMIYVTGILTGTTYLTVTDNATQETCTLPIKVVDNYENIKLLRSYLSNLPNGDANLLPGISDIFLINNHARDAYFFKQGEQTAFSSGLELITQGSYKLEKEERDDEKVTLTLTFSEDMATPVSNHKFIIWGNSYLFHRLDKSLNLNWNTPPIGETRTSPAPPPSYTLEEIAEGTEIGKGRQLSFSLSQQEMPAGILP</sequence>
<dbReference type="RefSeq" id="WP_074560195.1">
    <property type="nucleotide sequence ID" value="NZ_FMYE01000077.1"/>
</dbReference>
<dbReference type="AlphaFoldDB" id="A0A1G6GBY1"/>
<proteinExistence type="predicted"/>
<gene>
    <name evidence="1" type="ORF">SAMN05192581_10779</name>
</gene>
<evidence type="ECO:0000313" key="2">
    <source>
        <dbReference type="Proteomes" id="UP000183670"/>
    </source>
</evidence>
<dbReference type="Proteomes" id="UP000183670">
    <property type="component" value="Unassembled WGS sequence"/>
</dbReference>
<name>A0A1G6GBY1_BACOV</name>
<dbReference type="PROSITE" id="PS51257">
    <property type="entry name" value="PROKAR_LIPOPROTEIN"/>
    <property type="match status" value="1"/>
</dbReference>